<sequence>MNAAASNSVRRIVVVGGGVAGFSAISELRIRGYDGAITLLSPEGLPYDRPTLSKGFLVGTEDAAKIRLAPEAWYAERDVELLPVRAVALRPATGTVELDGGRQLAADRVLLATGGFPRRLGVPGGGLAHTLRSRADSEALGAVLTPGARVAVVGAGLIGAEVASAAAVLGAEATLIDPVDPPLVPAVGEAIARRLHAMHAERGIRTIVGAPVEIEADDDGVGRLVRLADGSTVLADAVVAGIGILPDTSLAEAACLEVDGGVIVDRAGSTSNPAVFAAGDASRRRGPDGALLHRSEHWEAAVHSGQVAAAGMLGQEPPEFGAPWLWSDRHGVHVEAVGTLDERHASGARTLLRAVDGVPQAAFLLAADGHLLGCAAVDLPLMVRAARRIIDRGIIPDPDALADPSVDPRKLTR</sequence>
<comment type="caution">
    <text evidence="7">The sequence shown here is derived from an EMBL/GenBank/DDBJ whole genome shotgun (WGS) entry which is preliminary data.</text>
</comment>
<protein>
    <submittedName>
        <fullName evidence="7">FAD-dependent oxidoreductase</fullName>
    </submittedName>
</protein>
<evidence type="ECO:0000259" key="5">
    <source>
        <dbReference type="Pfam" id="PF07992"/>
    </source>
</evidence>
<dbReference type="InterPro" id="IPR028202">
    <property type="entry name" value="Reductase_C"/>
</dbReference>
<dbReference type="PRINTS" id="PR00368">
    <property type="entry name" value="FADPNR"/>
</dbReference>
<accession>A0ABU5T5Y2</accession>
<evidence type="ECO:0000313" key="7">
    <source>
        <dbReference type="EMBL" id="MEA5455050.1"/>
    </source>
</evidence>
<dbReference type="PANTHER" id="PTHR43557">
    <property type="entry name" value="APOPTOSIS-INDUCING FACTOR 1"/>
    <property type="match status" value="1"/>
</dbReference>
<evidence type="ECO:0000256" key="1">
    <source>
        <dbReference type="ARBA" id="ARBA00001974"/>
    </source>
</evidence>
<feature type="domain" description="FAD/NAD(P)-binding" evidence="5">
    <location>
        <begin position="11"/>
        <end position="305"/>
    </location>
</feature>
<reference evidence="7 8" key="1">
    <citation type="submission" date="2023-12" db="EMBL/GenBank/DDBJ databases">
        <title>Sinomonas terricola sp. nov, isolated from litchi orchard soil in Guangdong, PR China.</title>
        <authorList>
            <person name="Jiaxin W."/>
            <person name="Yang Z."/>
            <person name="Honghui Z."/>
        </authorList>
    </citation>
    <scope>NUCLEOTIDE SEQUENCE [LARGE SCALE GENOMIC DNA]</scope>
    <source>
        <strain evidence="7 8">JGH33</strain>
    </source>
</reference>
<name>A0ABU5T5Y2_9MICC</name>
<dbReference type="PANTHER" id="PTHR43557:SF2">
    <property type="entry name" value="RIESKE DOMAIN-CONTAINING PROTEIN-RELATED"/>
    <property type="match status" value="1"/>
</dbReference>
<dbReference type="Proteomes" id="UP001304769">
    <property type="component" value="Unassembled WGS sequence"/>
</dbReference>
<proteinExistence type="predicted"/>
<dbReference type="InterPro" id="IPR050446">
    <property type="entry name" value="FAD-oxidoreductase/Apoptosis"/>
</dbReference>
<gene>
    <name evidence="7" type="ORF">SPF06_10000</name>
</gene>
<keyword evidence="2" id="KW-0285">Flavoprotein</keyword>
<dbReference type="SUPFAM" id="SSF51905">
    <property type="entry name" value="FAD/NAD(P)-binding domain"/>
    <property type="match status" value="1"/>
</dbReference>
<evidence type="ECO:0000313" key="8">
    <source>
        <dbReference type="Proteomes" id="UP001304769"/>
    </source>
</evidence>
<keyword evidence="3" id="KW-0274">FAD</keyword>
<dbReference type="Gene3D" id="3.30.390.30">
    <property type="match status" value="1"/>
</dbReference>
<organism evidence="7 8">
    <name type="scientific">Sinomonas terricola</name>
    <dbReference type="NCBI Taxonomy" id="3110330"/>
    <lineage>
        <taxon>Bacteria</taxon>
        <taxon>Bacillati</taxon>
        <taxon>Actinomycetota</taxon>
        <taxon>Actinomycetes</taxon>
        <taxon>Micrococcales</taxon>
        <taxon>Micrococcaceae</taxon>
        <taxon>Sinomonas</taxon>
    </lineage>
</organism>
<evidence type="ECO:0000256" key="3">
    <source>
        <dbReference type="ARBA" id="ARBA00022827"/>
    </source>
</evidence>
<evidence type="ECO:0000256" key="4">
    <source>
        <dbReference type="ARBA" id="ARBA00023002"/>
    </source>
</evidence>
<dbReference type="EMBL" id="JAYGGQ010000006">
    <property type="protein sequence ID" value="MEA5455050.1"/>
    <property type="molecule type" value="Genomic_DNA"/>
</dbReference>
<dbReference type="Gene3D" id="3.50.50.60">
    <property type="entry name" value="FAD/NAD(P)-binding domain"/>
    <property type="match status" value="2"/>
</dbReference>
<dbReference type="SUPFAM" id="SSF55424">
    <property type="entry name" value="FAD/NAD-linked reductases, dimerisation (C-terminal) domain"/>
    <property type="match status" value="1"/>
</dbReference>
<dbReference type="RefSeq" id="WP_323278903.1">
    <property type="nucleotide sequence ID" value="NZ_JAYGGQ010000006.1"/>
</dbReference>
<dbReference type="InterPro" id="IPR023753">
    <property type="entry name" value="FAD/NAD-binding_dom"/>
</dbReference>
<keyword evidence="8" id="KW-1185">Reference proteome</keyword>
<dbReference type="PRINTS" id="PR00469">
    <property type="entry name" value="PNDRDTASEII"/>
</dbReference>
<comment type="cofactor">
    <cofactor evidence="1">
        <name>FAD</name>
        <dbReference type="ChEBI" id="CHEBI:57692"/>
    </cofactor>
</comment>
<feature type="domain" description="Reductase C-terminal" evidence="6">
    <location>
        <begin position="324"/>
        <end position="411"/>
    </location>
</feature>
<evidence type="ECO:0000259" key="6">
    <source>
        <dbReference type="Pfam" id="PF14759"/>
    </source>
</evidence>
<evidence type="ECO:0000256" key="2">
    <source>
        <dbReference type="ARBA" id="ARBA00022630"/>
    </source>
</evidence>
<keyword evidence="4" id="KW-0560">Oxidoreductase</keyword>
<dbReference type="Pfam" id="PF14759">
    <property type="entry name" value="Reductase_C"/>
    <property type="match status" value="1"/>
</dbReference>
<dbReference type="InterPro" id="IPR016156">
    <property type="entry name" value="FAD/NAD-linked_Rdtase_dimer_sf"/>
</dbReference>
<dbReference type="InterPro" id="IPR036188">
    <property type="entry name" value="FAD/NAD-bd_sf"/>
</dbReference>
<dbReference type="Pfam" id="PF07992">
    <property type="entry name" value="Pyr_redox_2"/>
    <property type="match status" value="1"/>
</dbReference>